<keyword evidence="5" id="KW-1185">Reference proteome</keyword>
<reference evidence="4" key="1">
    <citation type="submission" date="2018-01" db="EMBL/GenBank/DDBJ databases">
        <authorList>
            <person name="Mao J.F."/>
        </authorList>
    </citation>
    <scope>NUCLEOTIDE SEQUENCE</scope>
    <source>
        <strain evidence="4">Huo1</strain>
        <tissue evidence="4">Leaf</tissue>
    </source>
</reference>
<dbReference type="PANTHER" id="PTHR31623:SF17">
    <property type="entry name" value="F21J9.9"/>
    <property type="match status" value="1"/>
</dbReference>
<organism evidence="4">
    <name type="scientific">Salvia splendens</name>
    <name type="common">Scarlet sage</name>
    <dbReference type="NCBI Taxonomy" id="180675"/>
    <lineage>
        <taxon>Eukaryota</taxon>
        <taxon>Viridiplantae</taxon>
        <taxon>Streptophyta</taxon>
        <taxon>Embryophyta</taxon>
        <taxon>Tracheophyta</taxon>
        <taxon>Spermatophyta</taxon>
        <taxon>Magnoliopsida</taxon>
        <taxon>eudicotyledons</taxon>
        <taxon>Gunneridae</taxon>
        <taxon>Pentapetalae</taxon>
        <taxon>asterids</taxon>
        <taxon>lamiids</taxon>
        <taxon>Lamiales</taxon>
        <taxon>Lamiaceae</taxon>
        <taxon>Nepetoideae</taxon>
        <taxon>Mentheae</taxon>
        <taxon>Salviinae</taxon>
        <taxon>Salvia</taxon>
        <taxon>Salvia subgen. Calosphace</taxon>
        <taxon>core Calosphace</taxon>
    </lineage>
</organism>
<dbReference type="AlphaFoldDB" id="A0A8X9A4E1"/>
<dbReference type="Pfam" id="PF02458">
    <property type="entry name" value="Transferase"/>
    <property type="match status" value="1"/>
</dbReference>
<name>A0A8X9A4E1_SALSN</name>
<dbReference type="Gene3D" id="3.30.559.10">
    <property type="entry name" value="Chloramphenicol acetyltransferase-like domain"/>
    <property type="match status" value="2"/>
</dbReference>
<dbReference type="OrthoDB" id="906443at2759"/>
<keyword evidence="3" id="KW-0012">Acyltransferase</keyword>
<proteinExistence type="inferred from homology"/>
<dbReference type="Proteomes" id="UP000298416">
    <property type="component" value="Unassembled WGS sequence"/>
</dbReference>
<dbReference type="InterPro" id="IPR023213">
    <property type="entry name" value="CAT-like_dom_sf"/>
</dbReference>
<comment type="caution">
    <text evidence="4">The sequence shown here is derived from an EMBL/GenBank/DDBJ whole genome shotgun (WGS) entry which is preliminary data.</text>
</comment>
<dbReference type="GO" id="GO:0016746">
    <property type="term" value="F:acyltransferase activity"/>
    <property type="evidence" value="ECO:0007669"/>
    <property type="project" value="UniProtKB-KW"/>
</dbReference>
<evidence type="ECO:0000313" key="4">
    <source>
        <dbReference type="EMBL" id="KAG6428382.1"/>
    </source>
</evidence>
<comment type="similarity">
    <text evidence="1">Belongs to the plant acyltransferase family.</text>
</comment>
<keyword evidence="2" id="KW-0808">Transferase</keyword>
<dbReference type="PANTHER" id="PTHR31623">
    <property type="entry name" value="F21J9.9"/>
    <property type="match status" value="1"/>
</dbReference>
<evidence type="ECO:0000256" key="3">
    <source>
        <dbReference type="ARBA" id="ARBA00023315"/>
    </source>
</evidence>
<gene>
    <name evidence="4" type="ORF">SASPL_112633</name>
</gene>
<evidence type="ECO:0008006" key="6">
    <source>
        <dbReference type="Google" id="ProtNLM"/>
    </source>
</evidence>
<dbReference type="EMBL" id="PNBA02000004">
    <property type="protein sequence ID" value="KAG6428382.1"/>
    <property type="molecule type" value="Genomic_DNA"/>
</dbReference>
<accession>A0A8X9A4E1</accession>
<sequence>MTENIKSRSLKSTIINLKKLKDMQGGVQVISKEVMKPTPHPFKNLRLSYIDRSLPSMYIPLIFFYNADESSGLNTSNHIQISQILKNSLLATMPSFYPLAGKLKHNTSVDCNNASAGFEFVEAKIHAQLKTALQGSTVKDMRLLLPSECWAFDDARRPLLAVQVTFFDCGGIAIAIGVSHKIADLASAMSFVGAWAAKCRGEKTEVPPPIMGTYPYFGPMRYIPFSLFTKYFKASDDFVTDRFVFDKEKIEILRRAATASPECATKDPTRVELVSAFIWKHFMAAKSKNNKLFAAIMAVSLRQRTNPPGILENVFGNCVMSPLALADPSRELHHLVSRLRRAIRRVRDGYITNVMSIDCYMKELVMLAVLLVTGKMEWCYFTSWRGFSAYKVDYGWGQACRFATPSMPVKNIVILVNSGGDDVIEAVVTMQPEVVQAVGAQLELISLNDNLG</sequence>
<evidence type="ECO:0000256" key="2">
    <source>
        <dbReference type="ARBA" id="ARBA00022679"/>
    </source>
</evidence>
<evidence type="ECO:0000313" key="5">
    <source>
        <dbReference type="Proteomes" id="UP000298416"/>
    </source>
</evidence>
<protein>
    <recommendedName>
        <fullName evidence="6">Vinorine synthase</fullName>
    </recommendedName>
</protein>
<reference evidence="4" key="2">
    <citation type="submission" date="2020-08" db="EMBL/GenBank/DDBJ databases">
        <title>Plant Genome Project.</title>
        <authorList>
            <person name="Zhang R.-G."/>
        </authorList>
    </citation>
    <scope>NUCLEOTIDE SEQUENCE</scope>
    <source>
        <strain evidence="4">Huo1</strain>
        <tissue evidence="4">Leaf</tissue>
    </source>
</reference>
<evidence type="ECO:0000256" key="1">
    <source>
        <dbReference type="ARBA" id="ARBA00009861"/>
    </source>
</evidence>